<protein>
    <submittedName>
        <fullName evidence="3">Uncharacterized protein</fullName>
    </submittedName>
</protein>
<sequence>STTTMEAPRLLSQLLVVACCLVLALGRMASSMEESDDVDIQGSLFTQDDGVKRSDQDISKLLLKHLRFRGLPEPAETSDEAEFARNARNQVTDQVSKRQRQRMLVSNLAALLSGLKDRQVEPNMRMPSLRFGK</sequence>
<comment type="caution">
    <text evidence="3">The sequence shown here is derived from an EMBL/GenBank/DDBJ whole genome shotgun (WGS) entry which is preliminary data.</text>
</comment>
<dbReference type="AlphaFoldDB" id="A0ABD0M1K6"/>
<keyword evidence="2" id="KW-0732">Signal</keyword>
<gene>
    <name evidence="3" type="ORF">BaRGS_00003758</name>
</gene>
<feature type="chain" id="PRO_5044823140" evidence="2">
    <location>
        <begin position="27"/>
        <end position="133"/>
    </location>
</feature>
<organism evidence="3 4">
    <name type="scientific">Batillaria attramentaria</name>
    <dbReference type="NCBI Taxonomy" id="370345"/>
    <lineage>
        <taxon>Eukaryota</taxon>
        <taxon>Metazoa</taxon>
        <taxon>Spiralia</taxon>
        <taxon>Lophotrochozoa</taxon>
        <taxon>Mollusca</taxon>
        <taxon>Gastropoda</taxon>
        <taxon>Caenogastropoda</taxon>
        <taxon>Sorbeoconcha</taxon>
        <taxon>Cerithioidea</taxon>
        <taxon>Batillariidae</taxon>
        <taxon>Batillaria</taxon>
    </lineage>
</organism>
<evidence type="ECO:0000256" key="1">
    <source>
        <dbReference type="SAM" id="MobiDB-lite"/>
    </source>
</evidence>
<feature type="signal peptide" evidence="2">
    <location>
        <begin position="1"/>
        <end position="26"/>
    </location>
</feature>
<dbReference type="EMBL" id="JACVVK020000012">
    <property type="protein sequence ID" value="KAK7505188.1"/>
    <property type="molecule type" value="Genomic_DNA"/>
</dbReference>
<name>A0ABD0M1K6_9CAEN</name>
<accession>A0ABD0M1K6</accession>
<reference evidence="3 4" key="1">
    <citation type="journal article" date="2023" name="Sci. Data">
        <title>Genome assembly of the Korean intertidal mud-creeper Batillaria attramentaria.</title>
        <authorList>
            <person name="Patra A.K."/>
            <person name="Ho P.T."/>
            <person name="Jun S."/>
            <person name="Lee S.J."/>
            <person name="Kim Y."/>
            <person name="Won Y.J."/>
        </authorList>
    </citation>
    <scope>NUCLEOTIDE SEQUENCE [LARGE SCALE GENOMIC DNA]</scope>
    <source>
        <strain evidence="3">Wonlab-2016</strain>
    </source>
</reference>
<evidence type="ECO:0000313" key="4">
    <source>
        <dbReference type="Proteomes" id="UP001519460"/>
    </source>
</evidence>
<feature type="region of interest" description="Disordered" evidence="1">
    <location>
        <begin position="74"/>
        <end position="96"/>
    </location>
</feature>
<evidence type="ECO:0000313" key="3">
    <source>
        <dbReference type="EMBL" id="KAK7505188.1"/>
    </source>
</evidence>
<proteinExistence type="predicted"/>
<dbReference type="Proteomes" id="UP001519460">
    <property type="component" value="Unassembled WGS sequence"/>
</dbReference>
<keyword evidence="4" id="KW-1185">Reference proteome</keyword>
<feature type="non-terminal residue" evidence="3">
    <location>
        <position position="1"/>
    </location>
</feature>
<evidence type="ECO:0000256" key="2">
    <source>
        <dbReference type="SAM" id="SignalP"/>
    </source>
</evidence>